<name>A0ACC0TTC7_9AGAM</name>
<organism evidence="1 2">
    <name type="scientific">Russula earlei</name>
    <dbReference type="NCBI Taxonomy" id="71964"/>
    <lineage>
        <taxon>Eukaryota</taxon>
        <taxon>Fungi</taxon>
        <taxon>Dikarya</taxon>
        <taxon>Basidiomycota</taxon>
        <taxon>Agaricomycotina</taxon>
        <taxon>Agaricomycetes</taxon>
        <taxon>Russulales</taxon>
        <taxon>Russulaceae</taxon>
        <taxon>Russula</taxon>
    </lineage>
</organism>
<gene>
    <name evidence="1" type="ORF">F5148DRAFT_1267617</name>
</gene>
<dbReference type="Proteomes" id="UP001207468">
    <property type="component" value="Unassembled WGS sequence"/>
</dbReference>
<reference evidence="1" key="1">
    <citation type="submission" date="2021-03" db="EMBL/GenBank/DDBJ databases">
        <title>Evolutionary priming and transition to the ectomycorrhizal habit in an iconic lineage of mushroom-forming fungi: is preadaptation a requirement?</title>
        <authorList>
            <consortium name="DOE Joint Genome Institute"/>
            <person name="Looney B.P."/>
            <person name="Miyauchi S."/>
            <person name="Morin E."/>
            <person name="Drula E."/>
            <person name="Courty P.E."/>
            <person name="Chicoki N."/>
            <person name="Fauchery L."/>
            <person name="Kohler A."/>
            <person name="Kuo A."/>
            <person name="LaButti K."/>
            <person name="Pangilinan J."/>
            <person name="Lipzen A."/>
            <person name="Riley R."/>
            <person name="Andreopoulos W."/>
            <person name="He G."/>
            <person name="Johnson J."/>
            <person name="Barry K.W."/>
            <person name="Grigoriev I.V."/>
            <person name="Nagy L."/>
            <person name="Hibbett D."/>
            <person name="Henrissat B."/>
            <person name="Matheny P.B."/>
            <person name="Labbe J."/>
            <person name="Martin A.F."/>
        </authorList>
    </citation>
    <scope>NUCLEOTIDE SEQUENCE</scope>
    <source>
        <strain evidence="1">BPL698</strain>
    </source>
</reference>
<dbReference type="EMBL" id="JAGFNK010001138">
    <property type="protein sequence ID" value="KAI9434543.1"/>
    <property type="molecule type" value="Genomic_DNA"/>
</dbReference>
<protein>
    <submittedName>
        <fullName evidence="1">Inositolphosphorylceramide synthase subunit Kei1-domain-containing protein</fullName>
    </submittedName>
</protein>
<comment type="caution">
    <text evidence="1">The sequence shown here is derived from an EMBL/GenBank/DDBJ whole genome shotgun (WGS) entry which is preliminary data.</text>
</comment>
<proteinExistence type="predicted"/>
<sequence>MKLTLRQELRPRPLASMLGLLDLKAGVTLVVLFAVLNKVAGIYGLIALLTGAGGNAAQLTLYIYSALALVALTWGIRAVNNEDPKHMLYFAHIFFADHVLNTIWTVYFAVHWWLYTPHDGRRNANSPAQQALIDAYIGEHQSMSEAERTAAAERVWRAEKAQALTIIILGWLIKFYFAALLYSFAHHLRRGTYRSLPLSRSSMGPGCTPLKNPFSALPALDRDHNDDGVDADVDLGATYNAPPPLPLHSLPSSPSTTSYAHRSRSAGPGSVGSFADFVSAPPPRRPRRTRGSLLAGGSGTTDSTSSSIAGGSSAGPSEGEEDEVSSVGTGTSRVRA</sequence>
<accession>A0ACC0TTC7</accession>
<evidence type="ECO:0000313" key="1">
    <source>
        <dbReference type="EMBL" id="KAI9434543.1"/>
    </source>
</evidence>
<evidence type="ECO:0000313" key="2">
    <source>
        <dbReference type="Proteomes" id="UP001207468"/>
    </source>
</evidence>
<keyword evidence="2" id="KW-1185">Reference proteome</keyword>